<dbReference type="Proteomes" id="UP000000709">
    <property type="component" value="Unassembled WGS sequence"/>
</dbReference>
<proteinExistence type="predicted"/>
<accession>G3ATH6</accession>
<sequence length="117" mass="13105">VNRSNCSSRKSTKPTNFLFSASNCRTLSSRVSVYPLGNALRRSLSDTIHSSPTARQVRHGFWPSHLVFFARHRSHAWATLSTFDPGAFIVFALWSFEPVIVSSLSDMVKACKLTEET</sequence>
<dbReference type="InParanoid" id="G3ATH6"/>
<dbReference type="HOGENOM" id="CLU_2090631_0_0_1"/>
<reference evidence="1 2" key="1">
    <citation type="journal article" date="2011" name="Proc. Natl. Acad. Sci. U.S.A.">
        <title>Comparative genomics of xylose-fermenting fungi for enhanced biofuel production.</title>
        <authorList>
            <person name="Wohlbach D.J."/>
            <person name="Kuo A."/>
            <person name="Sato T.K."/>
            <person name="Potts K.M."/>
            <person name="Salamov A.A."/>
            <person name="LaButti K.M."/>
            <person name="Sun H."/>
            <person name="Clum A."/>
            <person name="Pangilinan J.L."/>
            <person name="Lindquist E.A."/>
            <person name="Lucas S."/>
            <person name="Lapidus A."/>
            <person name="Jin M."/>
            <person name="Gunawan C."/>
            <person name="Balan V."/>
            <person name="Dale B.E."/>
            <person name="Jeffries T.W."/>
            <person name="Zinkel R."/>
            <person name="Barry K.W."/>
            <person name="Grigoriev I.V."/>
            <person name="Gasch A.P."/>
        </authorList>
    </citation>
    <scope>NUCLEOTIDE SEQUENCE [LARGE SCALE GENOMIC DNA]</scope>
    <source>
        <strain evidence="2">NRRL Y-27907 / 11-Y1</strain>
    </source>
</reference>
<gene>
    <name evidence="1" type="ORF">SPAPADRAFT_142162</name>
</gene>
<feature type="non-terminal residue" evidence="1">
    <location>
        <position position="1"/>
    </location>
</feature>
<organism evidence="2">
    <name type="scientific">Spathaspora passalidarum (strain NRRL Y-27907 / 11-Y1)</name>
    <dbReference type="NCBI Taxonomy" id="619300"/>
    <lineage>
        <taxon>Eukaryota</taxon>
        <taxon>Fungi</taxon>
        <taxon>Dikarya</taxon>
        <taxon>Ascomycota</taxon>
        <taxon>Saccharomycotina</taxon>
        <taxon>Pichiomycetes</taxon>
        <taxon>Debaryomycetaceae</taxon>
        <taxon>Spathaspora</taxon>
    </lineage>
</organism>
<protein>
    <submittedName>
        <fullName evidence="1">Uncharacterized protein</fullName>
    </submittedName>
</protein>
<dbReference type="EMBL" id="GL996504">
    <property type="protein sequence ID" value="EGW30939.1"/>
    <property type="molecule type" value="Genomic_DNA"/>
</dbReference>
<evidence type="ECO:0000313" key="2">
    <source>
        <dbReference type="Proteomes" id="UP000000709"/>
    </source>
</evidence>
<dbReference type="GeneID" id="18870426"/>
<dbReference type="RefSeq" id="XP_007376972.1">
    <property type="nucleotide sequence ID" value="XM_007376910.1"/>
</dbReference>
<keyword evidence="2" id="KW-1185">Reference proteome</keyword>
<evidence type="ECO:0000313" key="1">
    <source>
        <dbReference type="EMBL" id="EGW30939.1"/>
    </source>
</evidence>
<name>G3ATH6_SPAPN</name>
<dbReference type="AlphaFoldDB" id="G3ATH6"/>
<dbReference type="KEGG" id="spaa:SPAPADRAFT_142162"/>